<dbReference type="GO" id="GO:0005874">
    <property type="term" value="C:microtubule"/>
    <property type="evidence" value="ECO:0007669"/>
    <property type="project" value="UniProtKB-KW"/>
</dbReference>
<evidence type="ECO:0000256" key="4">
    <source>
        <dbReference type="ARBA" id="ARBA00022741"/>
    </source>
</evidence>
<dbReference type="InterPro" id="IPR003008">
    <property type="entry name" value="Tubulin_FtsZ_GTPase"/>
</dbReference>
<comment type="cofactor">
    <cofactor evidence="1">
        <name>Mg(2+)</name>
        <dbReference type="ChEBI" id="CHEBI:18420"/>
    </cofactor>
</comment>
<evidence type="ECO:0000256" key="1">
    <source>
        <dbReference type="ARBA" id="ARBA00001946"/>
    </source>
</evidence>
<evidence type="ECO:0000256" key="5">
    <source>
        <dbReference type="ARBA" id="ARBA00023134"/>
    </source>
</evidence>
<accession>A0A8R1TTR7</accession>
<keyword evidence="9" id="KW-1185">Reference proteome</keyword>
<dbReference type="InterPro" id="IPR002453">
    <property type="entry name" value="Beta_tubulin"/>
</dbReference>
<dbReference type="Pfam" id="PF00091">
    <property type="entry name" value="Tubulin"/>
    <property type="match status" value="1"/>
</dbReference>
<sequence length="458" mass="52468">MEVSRVIKSMQREIITVQIGRCGNRVGTKFWEIIANEHGIEPDGFYRGDSPLQLERIGVYFNEMRRQKYCPRAIFIGSESRVLDTVHFSPYGDLFKPNHSLCYLSSNSYKGHYAEEMDIEVIMDIIRREAEISDELQGFQLIHSLGGSTGSRSGSSIITKIREEYPNRILSSFSMFPTPKISDALVTESYNVTLATHHLIENVDETFCIENEALRNISLHTLKITQPTYHDFDHIASMAMSGVTSFLRFPGQLNSDLHELGVSMIPLPKLHFLMFGCTPLPIHSFAESELVNTNYLIQQLFDERYMMTTYNPRNGRYLAASAMFRGPISMHDLETQISNIRMTMIPGCIPKNIKLGTCDIPTRGTKNTAVSLFNATAIQEIFANIRLKYTAMFQHKTFFHWYKSEGMEEAEFVEVDNTIKDLITEYQQYEVVSNDEDWIDEVDDGMEAVNDMEQPDQK</sequence>
<dbReference type="InterPro" id="IPR036525">
    <property type="entry name" value="Tubulin/FtsZ_GTPase_sf"/>
</dbReference>
<dbReference type="SMART" id="SM00864">
    <property type="entry name" value="Tubulin"/>
    <property type="match status" value="1"/>
</dbReference>
<dbReference type="GO" id="GO:0003924">
    <property type="term" value="F:GTPase activity"/>
    <property type="evidence" value="ECO:0007669"/>
    <property type="project" value="InterPro"/>
</dbReference>
<dbReference type="SUPFAM" id="SSF52490">
    <property type="entry name" value="Tubulin nucleotide-binding domain-like"/>
    <property type="match status" value="1"/>
</dbReference>
<name>A0A8R1TTR7_ONCVO</name>
<dbReference type="Gene3D" id="3.30.1330.20">
    <property type="entry name" value="Tubulin/FtsZ, C-terminal domain"/>
    <property type="match status" value="1"/>
</dbReference>
<dbReference type="CDD" id="cd02187">
    <property type="entry name" value="beta_tubulin"/>
    <property type="match status" value="1"/>
</dbReference>
<dbReference type="PANTHER" id="PTHR11588">
    <property type="entry name" value="TUBULIN"/>
    <property type="match status" value="1"/>
</dbReference>
<dbReference type="SUPFAM" id="SSF55307">
    <property type="entry name" value="Tubulin C-terminal domain-like"/>
    <property type="match status" value="1"/>
</dbReference>
<evidence type="ECO:0000259" key="7">
    <source>
        <dbReference type="SMART" id="SM00865"/>
    </source>
</evidence>
<dbReference type="InterPro" id="IPR000217">
    <property type="entry name" value="Tubulin"/>
</dbReference>
<proteinExistence type="inferred from homology"/>
<evidence type="ECO:0000313" key="9">
    <source>
        <dbReference type="Proteomes" id="UP000024404"/>
    </source>
</evidence>
<dbReference type="InterPro" id="IPR018316">
    <property type="entry name" value="Tubulin/FtsZ_2-layer-sand-dom"/>
</dbReference>
<protein>
    <recommendedName>
        <fullName evidence="10">Tubulin beta chain</fullName>
    </recommendedName>
</protein>
<reference evidence="9" key="1">
    <citation type="submission" date="2013-10" db="EMBL/GenBank/DDBJ databases">
        <title>Genome sequencing of Onchocerca volvulus.</title>
        <authorList>
            <person name="Cotton J."/>
            <person name="Tsai J."/>
            <person name="Stanley E."/>
            <person name="Tracey A."/>
            <person name="Holroyd N."/>
            <person name="Lustigman S."/>
            <person name="Berriman M."/>
        </authorList>
    </citation>
    <scope>NUCLEOTIDE SEQUENCE</scope>
</reference>
<evidence type="ECO:0000313" key="8">
    <source>
        <dbReference type="EnsemblMetazoa" id="OVOC4236.1"/>
    </source>
</evidence>
<keyword evidence="4" id="KW-0547">Nucleotide-binding</keyword>
<dbReference type="GO" id="GO:0007017">
    <property type="term" value="P:microtubule-based process"/>
    <property type="evidence" value="ECO:0007669"/>
    <property type="project" value="InterPro"/>
</dbReference>
<dbReference type="Pfam" id="PF03953">
    <property type="entry name" value="Tubulin_C"/>
    <property type="match status" value="1"/>
</dbReference>
<organism evidence="8 9">
    <name type="scientific">Onchocerca volvulus</name>
    <dbReference type="NCBI Taxonomy" id="6282"/>
    <lineage>
        <taxon>Eukaryota</taxon>
        <taxon>Metazoa</taxon>
        <taxon>Ecdysozoa</taxon>
        <taxon>Nematoda</taxon>
        <taxon>Chromadorea</taxon>
        <taxon>Rhabditida</taxon>
        <taxon>Spirurina</taxon>
        <taxon>Spiruromorpha</taxon>
        <taxon>Filarioidea</taxon>
        <taxon>Onchocercidae</taxon>
        <taxon>Onchocerca</taxon>
    </lineage>
</organism>
<dbReference type="Gene3D" id="3.40.50.1440">
    <property type="entry name" value="Tubulin/FtsZ, GTPase domain"/>
    <property type="match status" value="1"/>
</dbReference>
<dbReference type="EnsemblMetazoa" id="OVOC4236.1">
    <property type="protein sequence ID" value="OVOC4236.1"/>
    <property type="gene ID" value="WBGene00241045"/>
</dbReference>
<reference evidence="8" key="2">
    <citation type="submission" date="2022-06" db="UniProtKB">
        <authorList>
            <consortium name="EnsemblMetazoa"/>
        </authorList>
    </citation>
    <scope>IDENTIFICATION</scope>
</reference>
<dbReference type="PRINTS" id="PR01161">
    <property type="entry name" value="TUBULIN"/>
</dbReference>
<evidence type="ECO:0008006" key="10">
    <source>
        <dbReference type="Google" id="ProtNLM"/>
    </source>
</evidence>
<dbReference type="InterPro" id="IPR023123">
    <property type="entry name" value="Tubulin_C"/>
</dbReference>
<comment type="similarity">
    <text evidence="2">Belongs to the tubulin family.</text>
</comment>
<dbReference type="Gene3D" id="1.10.287.600">
    <property type="entry name" value="Helix hairpin bin"/>
    <property type="match status" value="1"/>
</dbReference>
<keyword evidence="3" id="KW-0493">Microtubule</keyword>
<evidence type="ECO:0000256" key="3">
    <source>
        <dbReference type="ARBA" id="ARBA00022701"/>
    </source>
</evidence>
<dbReference type="SMART" id="SM00865">
    <property type="entry name" value="Tubulin_C"/>
    <property type="match status" value="1"/>
</dbReference>
<dbReference type="EMBL" id="CMVM020000129">
    <property type="status" value="NOT_ANNOTATED_CDS"/>
    <property type="molecule type" value="Genomic_DNA"/>
</dbReference>
<dbReference type="PRINTS" id="PR01163">
    <property type="entry name" value="BETATUBULIN"/>
</dbReference>
<dbReference type="AlphaFoldDB" id="A0A8R1TTR7"/>
<evidence type="ECO:0000259" key="6">
    <source>
        <dbReference type="SMART" id="SM00864"/>
    </source>
</evidence>
<evidence type="ECO:0000256" key="2">
    <source>
        <dbReference type="ARBA" id="ARBA00009636"/>
    </source>
</evidence>
<dbReference type="Proteomes" id="UP000024404">
    <property type="component" value="Unassembled WGS sequence"/>
</dbReference>
<feature type="domain" description="Tubulin/FtsZ 2-layer sandwich" evidence="7">
    <location>
        <begin position="253"/>
        <end position="387"/>
    </location>
</feature>
<feature type="domain" description="Tubulin/FtsZ GTPase" evidence="6">
    <location>
        <begin position="57"/>
        <end position="251"/>
    </location>
</feature>
<dbReference type="GO" id="GO:0005525">
    <property type="term" value="F:GTP binding"/>
    <property type="evidence" value="ECO:0007669"/>
    <property type="project" value="UniProtKB-KW"/>
</dbReference>
<keyword evidence="5" id="KW-0342">GTP-binding</keyword>
<dbReference type="InterPro" id="IPR008280">
    <property type="entry name" value="Tub_FtsZ_C"/>
</dbReference>
<dbReference type="InterPro" id="IPR037103">
    <property type="entry name" value="Tubulin/FtsZ-like_C"/>
</dbReference>
<dbReference type="GO" id="GO:0005200">
    <property type="term" value="F:structural constituent of cytoskeleton"/>
    <property type="evidence" value="ECO:0007669"/>
    <property type="project" value="InterPro"/>
</dbReference>